<proteinExistence type="predicted"/>
<evidence type="ECO:0000313" key="2">
    <source>
        <dbReference type="EMBL" id="RFA98993.1"/>
    </source>
</evidence>
<dbReference type="Proteomes" id="UP000256877">
    <property type="component" value="Unassembled WGS sequence"/>
</dbReference>
<dbReference type="RefSeq" id="WP_116421942.1">
    <property type="nucleotide sequence ID" value="NZ_NMUE01000057.1"/>
</dbReference>
<sequence length="322" mass="34827">MRMKTALLIVLISALLIVAAWIVAVTQKPASQPRAAACVGDVSSFVAPTLIRVIKDAVAKAGMSTGGIQSVGSVEGLRKIQAGSRVDLYASVDIELRGDIERVGPRGVFSLGRFKLALACRTPLRDLADLAKVKIALADPNKAPIGYRELAVSWWLQRDYGINLTARYKALGVGYYYNGTLTITVPSALPNTNITDIAPNLDGAWTKLEIGAVDCVYAYVPFLINKYLSLKPHGEEAGYWTAYIGEAPGGRAVYVYVFKPPYDFLNDPPMPVRVVLLDPSGKPAKIINVGHFEAFVASFTEKGDCVLEALKNMNLTAYGFVK</sequence>
<organism evidence="1 4">
    <name type="scientific">Pyrobaculum aerophilum</name>
    <dbReference type="NCBI Taxonomy" id="13773"/>
    <lineage>
        <taxon>Archaea</taxon>
        <taxon>Thermoproteota</taxon>
        <taxon>Thermoprotei</taxon>
        <taxon>Thermoproteales</taxon>
        <taxon>Thermoproteaceae</taxon>
        <taxon>Pyrobaculum</taxon>
    </lineage>
</organism>
<dbReference type="EMBL" id="NMUF01000012">
    <property type="protein sequence ID" value="RFA98993.1"/>
    <property type="molecule type" value="Genomic_DNA"/>
</dbReference>
<gene>
    <name evidence="1" type="ORF">CGL51_12475</name>
    <name evidence="2" type="ORF">CGL52_05735</name>
</gene>
<evidence type="ECO:0000313" key="4">
    <source>
        <dbReference type="Proteomes" id="UP000257123"/>
    </source>
</evidence>
<reference evidence="3 4" key="1">
    <citation type="submission" date="2017-07" db="EMBL/GenBank/DDBJ databases">
        <title>Draft genome sequence of aerobic hyperthermophilic archaea, Pyrobaculum aerophilum YKB31 and YKB32.</title>
        <authorList>
            <person name="Mochizuki T."/>
            <person name="Berliner A.J."/>
            <person name="Yoshida-Takashima Y."/>
            <person name="Takaki Y."/>
            <person name="Nunoura T."/>
            <person name="Takai K."/>
        </authorList>
    </citation>
    <scope>NUCLEOTIDE SEQUENCE [LARGE SCALE GENOMIC DNA]</scope>
    <source>
        <strain evidence="1 4">YKB31</strain>
        <strain evidence="2 3">YKB32</strain>
    </source>
</reference>
<name>A0A371QUU7_9CREN</name>
<evidence type="ECO:0000313" key="1">
    <source>
        <dbReference type="EMBL" id="RFA93533.1"/>
    </source>
</evidence>
<comment type="caution">
    <text evidence="1">The sequence shown here is derived from an EMBL/GenBank/DDBJ whole genome shotgun (WGS) entry which is preliminary data.</text>
</comment>
<evidence type="ECO:0000313" key="3">
    <source>
        <dbReference type="Proteomes" id="UP000256877"/>
    </source>
</evidence>
<dbReference type="EMBL" id="NMUE01000057">
    <property type="protein sequence ID" value="RFA93533.1"/>
    <property type="molecule type" value="Genomic_DNA"/>
</dbReference>
<dbReference type="OrthoDB" id="28686at2157"/>
<accession>A0A371QUU7</accession>
<dbReference type="AlphaFoldDB" id="A0A371QUU7"/>
<dbReference type="Gene3D" id="3.40.190.10">
    <property type="entry name" value="Periplasmic binding protein-like II"/>
    <property type="match status" value="1"/>
</dbReference>
<dbReference type="Proteomes" id="UP000257123">
    <property type="component" value="Unassembled WGS sequence"/>
</dbReference>
<protein>
    <submittedName>
        <fullName evidence="1">ABC transporter substrate-binding protein</fullName>
    </submittedName>
</protein>